<accession>A0A182NXK4</accession>
<reference evidence="2" key="2">
    <citation type="submission" date="2020-05" db="UniProtKB">
        <authorList>
            <consortium name="EnsemblMetazoa"/>
        </authorList>
    </citation>
    <scope>IDENTIFICATION</scope>
    <source>
        <strain evidence="2">WRAIR2</strain>
    </source>
</reference>
<keyword evidence="1" id="KW-0472">Membrane</keyword>
<evidence type="ECO:0000256" key="1">
    <source>
        <dbReference type="SAM" id="Phobius"/>
    </source>
</evidence>
<feature type="transmembrane region" description="Helical" evidence="1">
    <location>
        <begin position="55"/>
        <end position="76"/>
    </location>
</feature>
<dbReference type="VEuPathDB" id="VectorBase:ADIR014581"/>
<evidence type="ECO:0000313" key="3">
    <source>
        <dbReference type="Proteomes" id="UP000075884"/>
    </source>
</evidence>
<keyword evidence="1" id="KW-0812">Transmembrane</keyword>
<evidence type="ECO:0000313" key="2">
    <source>
        <dbReference type="EnsemblMetazoa" id="ADIR014581-PA"/>
    </source>
</evidence>
<reference evidence="3" key="1">
    <citation type="submission" date="2013-03" db="EMBL/GenBank/DDBJ databases">
        <title>The Genome Sequence of Anopheles dirus WRAIR2.</title>
        <authorList>
            <consortium name="The Broad Institute Genomics Platform"/>
            <person name="Neafsey D.E."/>
            <person name="Walton C."/>
            <person name="Walker B."/>
            <person name="Young S.K."/>
            <person name="Zeng Q."/>
            <person name="Gargeya S."/>
            <person name="Fitzgerald M."/>
            <person name="Haas B."/>
            <person name="Abouelleil A."/>
            <person name="Allen A.W."/>
            <person name="Alvarado L."/>
            <person name="Arachchi H.M."/>
            <person name="Berlin A.M."/>
            <person name="Chapman S.B."/>
            <person name="Gainer-Dewar J."/>
            <person name="Goldberg J."/>
            <person name="Griggs A."/>
            <person name="Gujja S."/>
            <person name="Hansen M."/>
            <person name="Howarth C."/>
            <person name="Imamovic A."/>
            <person name="Ireland A."/>
            <person name="Larimer J."/>
            <person name="McCowan C."/>
            <person name="Murphy C."/>
            <person name="Pearson M."/>
            <person name="Poon T.W."/>
            <person name="Priest M."/>
            <person name="Roberts A."/>
            <person name="Saif S."/>
            <person name="Shea T."/>
            <person name="Sisk P."/>
            <person name="Sykes S."/>
            <person name="Wortman J."/>
            <person name="Nusbaum C."/>
            <person name="Birren B."/>
        </authorList>
    </citation>
    <scope>NUCLEOTIDE SEQUENCE [LARGE SCALE GENOMIC DNA]</scope>
    <source>
        <strain evidence="3">WRAIR2</strain>
    </source>
</reference>
<organism evidence="2 3">
    <name type="scientific">Anopheles dirus</name>
    <dbReference type="NCBI Taxonomy" id="7168"/>
    <lineage>
        <taxon>Eukaryota</taxon>
        <taxon>Metazoa</taxon>
        <taxon>Ecdysozoa</taxon>
        <taxon>Arthropoda</taxon>
        <taxon>Hexapoda</taxon>
        <taxon>Insecta</taxon>
        <taxon>Pterygota</taxon>
        <taxon>Neoptera</taxon>
        <taxon>Endopterygota</taxon>
        <taxon>Diptera</taxon>
        <taxon>Nematocera</taxon>
        <taxon>Culicoidea</taxon>
        <taxon>Culicidae</taxon>
        <taxon>Anophelinae</taxon>
        <taxon>Anopheles</taxon>
    </lineage>
</organism>
<proteinExistence type="predicted"/>
<sequence length="84" mass="9518">MRGKPDRTIGGTEYTTNIRASITSRDRFLLYCVSCPVFGGLHMYVAYLVNALCCFFFSLLLSFNCLPTVPLLLFTFRYESLQSG</sequence>
<keyword evidence="3" id="KW-1185">Reference proteome</keyword>
<protein>
    <submittedName>
        <fullName evidence="2">Uncharacterized protein</fullName>
    </submittedName>
</protein>
<feature type="transmembrane region" description="Helical" evidence="1">
    <location>
        <begin position="28"/>
        <end position="49"/>
    </location>
</feature>
<name>A0A182NXK4_9DIPT</name>
<dbReference type="AlphaFoldDB" id="A0A182NXK4"/>
<dbReference type="Proteomes" id="UP000075884">
    <property type="component" value="Unassembled WGS sequence"/>
</dbReference>
<dbReference type="EnsemblMetazoa" id="ADIR014581-RA">
    <property type="protein sequence ID" value="ADIR014581-PA"/>
    <property type="gene ID" value="ADIR014581"/>
</dbReference>
<keyword evidence="1" id="KW-1133">Transmembrane helix</keyword>